<keyword evidence="3" id="KW-1185">Reference proteome</keyword>
<name>I2GP06_9BACT</name>
<dbReference type="eggNOG" id="ENOG5033H67">
    <property type="taxonomic scope" value="Bacteria"/>
</dbReference>
<accession>I2GP06</accession>
<sequence length="167" mass="17732">MKRNLLWLIAFVPFGAWAQSGQVQTQSEALWRPGTQLSDETQAVLSQFTGQTTTGGSPEIAISQTGAGNGVSLSGSGTGNRLSFTQSGNSNQLGLELVGDQNTFTLGQLGNSNTLDLRNVRVSNEQLEITQRGDGNRLTSDGYPFATGVPIKVEQSGGMQLQITNVR</sequence>
<proteinExistence type="predicted"/>
<evidence type="ECO:0000313" key="2">
    <source>
        <dbReference type="EMBL" id="CCH55634.1"/>
    </source>
</evidence>
<dbReference type="EMBL" id="CAIT01000009">
    <property type="protein sequence ID" value="CCH55634.1"/>
    <property type="molecule type" value="Genomic_DNA"/>
</dbReference>
<dbReference type="OrthoDB" id="956021at2"/>
<evidence type="ECO:0000256" key="1">
    <source>
        <dbReference type="SAM" id="SignalP"/>
    </source>
</evidence>
<dbReference type="RefSeq" id="WP_009284200.1">
    <property type="nucleotide sequence ID" value="NZ_CAIT01000009.1"/>
</dbReference>
<gene>
    <name evidence="2" type="ORF">BN8_04907</name>
</gene>
<keyword evidence="1" id="KW-0732">Signal</keyword>
<dbReference type="STRING" id="1185876.BN8_04907"/>
<evidence type="ECO:0008006" key="4">
    <source>
        <dbReference type="Google" id="ProtNLM"/>
    </source>
</evidence>
<comment type="caution">
    <text evidence="2">The sequence shown here is derived from an EMBL/GenBank/DDBJ whole genome shotgun (WGS) entry which is preliminary data.</text>
</comment>
<dbReference type="Proteomes" id="UP000009309">
    <property type="component" value="Unassembled WGS sequence"/>
</dbReference>
<organism evidence="2 3">
    <name type="scientific">Fibrisoma limi BUZ 3</name>
    <dbReference type="NCBI Taxonomy" id="1185876"/>
    <lineage>
        <taxon>Bacteria</taxon>
        <taxon>Pseudomonadati</taxon>
        <taxon>Bacteroidota</taxon>
        <taxon>Cytophagia</taxon>
        <taxon>Cytophagales</taxon>
        <taxon>Spirosomataceae</taxon>
        <taxon>Fibrisoma</taxon>
    </lineage>
</organism>
<dbReference type="AlphaFoldDB" id="I2GP06"/>
<evidence type="ECO:0000313" key="3">
    <source>
        <dbReference type="Proteomes" id="UP000009309"/>
    </source>
</evidence>
<feature type="signal peptide" evidence="1">
    <location>
        <begin position="1"/>
        <end position="18"/>
    </location>
</feature>
<feature type="chain" id="PRO_5003659768" description="Curlin associated repeat-containing protein" evidence="1">
    <location>
        <begin position="19"/>
        <end position="167"/>
    </location>
</feature>
<protein>
    <recommendedName>
        <fullName evidence="4">Curlin associated repeat-containing protein</fullName>
    </recommendedName>
</protein>
<reference evidence="2 3" key="1">
    <citation type="journal article" date="2012" name="J. Bacteriol.">
        <title>Genome Sequence of the Filamentous Bacterium Fibrisoma limi BUZ 3T.</title>
        <authorList>
            <person name="Filippini M."/>
            <person name="Qi W."/>
            <person name="Jaenicke S."/>
            <person name="Goesmann A."/>
            <person name="Smits T.H."/>
            <person name="Bagheri H.C."/>
        </authorList>
    </citation>
    <scope>NUCLEOTIDE SEQUENCE [LARGE SCALE GENOMIC DNA]</scope>
    <source>
        <strain evidence="3">BUZ 3T</strain>
    </source>
</reference>